<feature type="domain" description="S5 DRBM" evidence="10">
    <location>
        <begin position="22"/>
        <end position="85"/>
    </location>
</feature>
<name>A0A410JXL5_9BACT</name>
<dbReference type="InterPro" id="IPR005324">
    <property type="entry name" value="Ribosomal_uS5_C"/>
</dbReference>
<evidence type="ECO:0000256" key="1">
    <source>
        <dbReference type="ARBA" id="ARBA00003093"/>
    </source>
</evidence>
<evidence type="ECO:0000256" key="6">
    <source>
        <dbReference type="ARBA" id="ARBA00023274"/>
    </source>
</evidence>
<keyword evidence="6 8" id="KW-0687">Ribonucleoprotein</keyword>
<dbReference type="PROSITE" id="PS50881">
    <property type="entry name" value="S5_DSRBD"/>
    <property type="match status" value="1"/>
</dbReference>
<dbReference type="InterPro" id="IPR020568">
    <property type="entry name" value="Ribosomal_Su5_D2-typ_SF"/>
</dbReference>
<accession>A0A410JXL5</accession>
<protein>
    <recommendedName>
        <fullName evidence="7 8">Small ribosomal subunit protein uS5</fullName>
    </recommendedName>
</protein>
<evidence type="ECO:0000256" key="9">
    <source>
        <dbReference type="RuleBase" id="RU003823"/>
    </source>
</evidence>
<dbReference type="SUPFAM" id="SSF54768">
    <property type="entry name" value="dsRNA-binding domain-like"/>
    <property type="match status" value="1"/>
</dbReference>
<dbReference type="InterPro" id="IPR005712">
    <property type="entry name" value="Ribosomal_uS5_bac-type"/>
</dbReference>
<dbReference type="InterPro" id="IPR000851">
    <property type="entry name" value="Ribosomal_uS5"/>
</dbReference>
<evidence type="ECO:0000256" key="5">
    <source>
        <dbReference type="ARBA" id="ARBA00022980"/>
    </source>
</evidence>
<dbReference type="Proteomes" id="UP000287502">
    <property type="component" value="Chromosome"/>
</dbReference>
<evidence type="ECO:0000256" key="3">
    <source>
        <dbReference type="ARBA" id="ARBA00022730"/>
    </source>
</evidence>
<evidence type="ECO:0000256" key="8">
    <source>
        <dbReference type="HAMAP-Rule" id="MF_01307"/>
    </source>
</evidence>
<dbReference type="GO" id="GO:0015935">
    <property type="term" value="C:small ribosomal subunit"/>
    <property type="evidence" value="ECO:0007669"/>
    <property type="project" value="InterPro"/>
</dbReference>
<dbReference type="PANTHER" id="PTHR48277:SF1">
    <property type="entry name" value="MITOCHONDRIAL RIBOSOMAL PROTEIN S5"/>
    <property type="match status" value="1"/>
</dbReference>
<evidence type="ECO:0000256" key="7">
    <source>
        <dbReference type="ARBA" id="ARBA00035255"/>
    </source>
</evidence>
<evidence type="ECO:0000313" key="11">
    <source>
        <dbReference type="EMBL" id="QAR32795.1"/>
    </source>
</evidence>
<organism evidence="11 12">
    <name type="scientific">Geovibrio thiophilus</name>
    <dbReference type="NCBI Taxonomy" id="139438"/>
    <lineage>
        <taxon>Bacteria</taxon>
        <taxon>Pseudomonadati</taxon>
        <taxon>Deferribacterota</taxon>
        <taxon>Deferribacteres</taxon>
        <taxon>Deferribacterales</taxon>
        <taxon>Geovibrionaceae</taxon>
        <taxon>Geovibrio</taxon>
    </lineage>
</organism>
<gene>
    <name evidence="8" type="primary">rpsE</name>
    <name evidence="11" type="ORF">EP073_05085</name>
</gene>
<sequence>MRLAKPALSSRRFALNNNESQLVDKVVHIGRVTKVVKGGRIFKFTATVVVGDYAGHVGIGYGKAREVPDAIKKALEYAKKNLIEVPVVNGTIPHATVGKYVSTEIIMKPAAPGTGIIAGSVTRALLELAGVQNILCKSTRSRNPYNSLFAILDGFSKMRTLNEVAQVRGKKIEEIIAKPGE</sequence>
<evidence type="ECO:0000256" key="4">
    <source>
        <dbReference type="ARBA" id="ARBA00022884"/>
    </source>
</evidence>
<dbReference type="Gene3D" id="3.30.160.20">
    <property type="match status" value="1"/>
</dbReference>
<dbReference type="AlphaFoldDB" id="A0A410JXL5"/>
<dbReference type="GO" id="GO:0042254">
    <property type="term" value="P:ribosome biogenesis"/>
    <property type="evidence" value="ECO:0007669"/>
    <property type="project" value="UniProtKB-ARBA"/>
</dbReference>
<dbReference type="NCBIfam" id="TIGR01021">
    <property type="entry name" value="rpsE_bact"/>
    <property type="match status" value="1"/>
</dbReference>
<dbReference type="FunFam" id="3.30.160.20:FF:000001">
    <property type="entry name" value="30S ribosomal protein S5"/>
    <property type="match status" value="1"/>
</dbReference>
<dbReference type="FunFam" id="3.30.230.10:FF:000002">
    <property type="entry name" value="30S ribosomal protein S5"/>
    <property type="match status" value="1"/>
</dbReference>
<dbReference type="GO" id="GO:0003735">
    <property type="term" value="F:structural constituent of ribosome"/>
    <property type="evidence" value="ECO:0007669"/>
    <property type="project" value="UniProtKB-UniRule"/>
</dbReference>
<keyword evidence="5 8" id="KW-0689">Ribosomal protein</keyword>
<dbReference type="GO" id="GO:0005737">
    <property type="term" value="C:cytoplasm"/>
    <property type="evidence" value="ECO:0007669"/>
    <property type="project" value="UniProtKB-ARBA"/>
</dbReference>
<dbReference type="EMBL" id="CP035108">
    <property type="protein sequence ID" value="QAR32795.1"/>
    <property type="molecule type" value="Genomic_DNA"/>
</dbReference>
<keyword evidence="3 8" id="KW-0699">rRNA-binding</keyword>
<evidence type="ECO:0000313" key="12">
    <source>
        <dbReference type="Proteomes" id="UP000287502"/>
    </source>
</evidence>
<comment type="subunit">
    <text evidence="8">Part of the 30S ribosomal subunit. Contacts proteins S4 and S8.</text>
</comment>
<reference evidence="11 12" key="1">
    <citation type="submission" date="2019-01" db="EMBL/GenBank/DDBJ databases">
        <title>Geovibrio thiophilus DSM 11263, complete genome.</title>
        <authorList>
            <person name="Spring S."/>
            <person name="Bunk B."/>
            <person name="Sproer C."/>
        </authorList>
    </citation>
    <scope>NUCLEOTIDE SEQUENCE [LARGE SCALE GENOMIC DNA]</scope>
    <source>
        <strain evidence="11 12">DSM 11263</strain>
    </source>
</reference>
<keyword evidence="4 8" id="KW-0694">RNA-binding</keyword>
<dbReference type="PANTHER" id="PTHR48277">
    <property type="entry name" value="MITOCHONDRIAL RIBOSOMAL PROTEIN S5"/>
    <property type="match status" value="1"/>
</dbReference>
<dbReference type="OrthoDB" id="9809045at2"/>
<dbReference type="GO" id="GO:0019843">
    <property type="term" value="F:rRNA binding"/>
    <property type="evidence" value="ECO:0007669"/>
    <property type="project" value="UniProtKB-UniRule"/>
</dbReference>
<keyword evidence="12" id="KW-1185">Reference proteome</keyword>
<dbReference type="HAMAP" id="MF_01307_B">
    <property type="entry name" value="Ribosomal_uS5_B"/>
    <property type="match status" value="1"/>
</dbReference>
<dbReference type="GO" id="GO:0006412">
    <property type="term" value="P:translation"/>
    <property type="evidence" value="ECO:0007669"/>
    <property type="project" value="UniProtKB-UniRule"/>
</dbReference>
<evidence type="ECO:0000256" key="2">
    <source>
        <dbReference type="ARBA" id="ARBA00008945"/>
    </source>
</evidence>
<dbReference type="InterPro" id="IPR014721">
    <property type="entry name" value="Ribsml_uS5_D2-typ_fold_subgr"/>
</dbReference>
<dbReference type="Pfam" id="PF03719">
    <property type="entry name" value="Ribosomal_S5_C"/>
    <property type="match status" value="1"/>
</dbReference>
<dbReference type="PROSITE" id="PS00585">
    <property type="entry name" value="RIBOSOMAL_S5"/>
    <property type="match status" value="1"/>
</dbReference>
<proteinExistence type="inferred from homology"/>
<dbReference type="Gene3D" id="3.30.230.10">
    <property type="match status" value="1"/>
</dbReference>
<comment type="function">
    <text evidence="1 8">Located at the back of the 30S subunit body where it stabilizes the conformation of the head with respect to the body.</text>
</comment>
<dbReference type="Pfam" id="PF00333">
    <property type="entry name" value="Ribosomal_S5"/>
    <property type="match status" value="1"/>
</dbReference>
<comment type="similarity">
    <text evidence="2 8 9">Belongs to the universal ribosomal protein uS5 family.</text>
</comment>
<comment type="domain">
    <text evidence="8">The N-terminal domain interacts with the head of the 30S subunit; the C-terminal domain interacts with the body and contacts protein S4. The interaction surface between S4 and S5 is involved in control of translational fidelity.</text>
</comment>
<evidence type="ECO:0000259" key="10">
    <source>
        <dbReference type="PROSITE" id="PS50881"/>
    </source>
</evidence>
<dbReference type="KEGG" id="gtl:EP073_05085"/>
<dbReference type="RefSeq" id="WP_128466081.1">
    <property type="nucleotide sequence ID" value="NZ_CP035108.1"/>
</dbReference>
<dbReference type="InterPro" id="IPR013810">
    <property type="entry name" value="Ribosomal_uS5_N"/>
</dbReference>
<dbReference type="SUPFAM" id="SSF54211">
    <property type="entry name" value="Ribosomal protein S5 domain 2-like"/>
    <property type="match status" value="1"/>
</dbReference>
<dbReference type="InterPro" id="IPR018192">
    <property type="entry name" value="Ribosomal_uS5_N_CS"/>
</dbReference>
<comment type="function">
    <text evidence="8">With S4 and S12 plays an important role in translational accuracy.</text>
</comment>